<gene>
    <name evidence="15" type="primary">ileS</name>
    <name evidence="18" type="ORF">EFL26_07360</name>
</gene>
<dbReference type="Pfam" id="PF19302">
    <property type="entry name" value="DUF5915"/>
    <property type="match status" value="1"/>
</dbReference>
<accession>A0A3N0GUX9</accession>
<comment type="caution">
    <text evidence="18">The sequence shown here is derived from an EMBL/GenBank/DDBJ whole genome shotgun (WGS) entry which is preliminary data.</text>
</comment>
<dbReference type="GO" id="GO:0005737">
    <property type="term" value="C:cytoplasm"/>
    <property type="evidence" value="ECO:0007669"/>
    <property type="project" value="UniProtKB-SubCell"/>
</dbReference>
<evidence type="ECO:0000256" key="15">
    <source>
        <dbReference type="HAMAP-Rule" id="MF_02003"/>
    </source>
</evidence>
<evidence type="ECO:0000256" key="14">
    <source>
        <dbReference type="ARBA" id="ARBA00048359"/>
    </source>
</evidence>
<evidence type="ECO:0000256" key="5">
    <source>
        <dbReference type="ARBA" id="ARBA00022490"/>
    </source>
</evidence>
<keyword evidence="12 15" id="KW-0030">Aminoacyl-tRNA synthetase</keyword>
<evidence type="ECO:0000256" key="3">
    <source>
        <dbReference type="ARBA" id="ARBA00007078"/>
    </source>
</evidence>
<dbReference type="InterPro" id="IPR002301">
    <property type="entry name" value="Ile-tRNA-ligase"/>
</dbReference>
<dbReference type="Gene3D" id="3.40.50.620">
    <property type="entry name" value="HUPs"/>
    <property type="match status" value="2"/>
</dbReference>
<dbReference type="Proteomes" id="UP000279994">
    <property type="component" value="Unassembled WGS sequence"/>
</dbReference>
<dbReference type="GO" id="GO:0008270">
    <property type="term" value="F:zinc ion binding"/>
    <property type="evidence" value="ECO:0007669"/>
    <property type="project" value="UniProtKB-UniRule"/>
</dbReference>
<evidence type="ECO:0000256" key="7">
    <source>
        <dbReference type="ARBA" id="ARBA00022723"/>
    </source>
</evidence>
<feature type="short sequence motif" description="'HIGH' region" evidence="15">
    <location>
        <begin position="50"/>
        <end position="60"/>
    </location>
</feature>
<dbReference type="InterPro" id="IPR033709">
    <property type="entry name" value="Anticodon_Ile_ABEc"/>
</dbReference>
<dbReference type="PANTHER" id="PTHR42780">
    <property type="entry name" value="SOLEUCYL-TRNA SYNTHETASE"/>
    <property type="match status" value="1"/>
</dbReference>
<dbReference type="GO" id="GO:0005524">
    <property type="term" value="F:ATP binding"/>
    <property type="evidence" value="ECO:0007669"/>
    <property type="project" value="UniProtKB-UniRule"/>
</dbReference>
<name>A0A3N0GUX9_9ACTN</name>
<evidence type="ECO:0000256" key="1">
    <source>
        <dbReference type="ARBA" id="ARBA00001947"/>
    </source>
</evidence>
<feature type="binding site" evidence="15">
    <location>
        <position position="616"/>
    </location>
    <ligand>
        <name>ATP</name>
        <dbReference type="ChEBI" id="CHEBI:30616"/>
    </ligand>
</feature>
<comment type="catalytic activity">
    <reaction evidence="14 15">
        <text>tRNA(Ile) + L-isoleucine + ATP = L-isoleucyl-tRNA(Ile) + AMP + diphosphate</text>
        <dbReference type="Rhea" id="RHEA:11060"/>
        <dbReference type="Rhea" id="RHEA-COMP:9666"/>
        <dbReference type="Rhea" id="RHEA-COMP:9695"/>
        <dbReference type="ChEBI" id="CHEBI:30616"/>
        <dbReference type="ChEBI" id="CHEBI:33019"/>
        <dbReference type="ChEBI" id="CHEBI:58045"/>
        <dbReference type="ChEBI" id="CHEBI:78442"/>
        <dbReference type="ChEBI" id="CHEBI:78528"/>
        <dbReference type="ChEBI" id="CHEBI:456215"/>
        <dbReference type="EC" id="6.1.1.5"/>
    </reaction>
</comment>
<dbReference type="InterPro" id="IPR009080">
    <property type="entry name" value="tRNAsynth_Ia_anticodon-bd"/>
</dbReference>
<evidence type="ECO:0000259" key="16">
    <source>
        <dbReference type="Pfam" id="PF00133"/>
    </source>
</evidence>
<proteinExistence type="inferred from homology"/>
<evidence type="ECO:0000313" key="18">
    <source>
        <dbReference type="EMBL" id="RNM15968.1"/>
    </source>
</evidence>
<evidence type="ECO:0000313" key="19">
    <source>
        <dbReference type="Proteomes" id="UP000279994"/>
    </source>
</evidence>
<keyword evidence="19" id="KW-1185">Reference proteome</keyword>
<evidence type="ECO:0000256" key="8">
    <source>
        <dbReference type="ARBA" id="ARBA00022741"/>
    </source>
</evidence>
<dbReference type="Pfam" id="PF00133">
    <property type="entry name" value="tRNA-synt_1"/>
    <property type="match status" value="1"/>
</dbReference>
<dbReference type="GO" id="GO:0006428">
    <property type="term" value="P:isoleucyl-tRNA aminoacylation"/>
    <property type="evidence" value="ECO:0007669"/>
    <property type="project" value="UniProtKB-UniRule"/>
</dbReference>
<dbReference type="SUPFAM" id="SSF52374">
    <property type="entry name" value="Nucleotidylyl transferase"/>
    <property type="match status" value="1"/>
</dbReference>
<keyword evidence="9 15" id="KW-0862">Zinc</keyword>
<feature type="domain" description="Methionyl/Valyl/Leucyl/Isoleucyl-tRNA synthetase anticodon-binding" evidence="17">
    <location>
        <begin position="701"/>
        <end position="846"/>
    </location>
</feature>
<dbReference type="GO" id="GO:0004822">
    <property type="term" value="F:isoleucine-tRNA ligase activity"/>
    <property type="evidence" value="ECO:0007669"/>
    <property type="project" value="UniProtKB-UniRule"/>
</dbReference>
<evidence type="ECO:0000256" key="4">
    <source>
        <dbReference type="ARBA" id="ARBA00011245"/>
    </source>
</evidence>
<evidence type="ECO:0000256" key="2">
    <source>
        <dbReference type="ARBA" id="ARBA00004496"/>
    </source>
</evidence>
<comment type="cofactor">
    <cofactor evidence="1 15">
        <name>Zn(2+)</name>
        <dbReference type="ChEBI" id="CHEBI:29105"/>
    </cofactor>
</comment>
<dbReference type="EMBL" id="RJSF01000019">
    <property type="protein sequence ID" value="RNM15968.1"/>
    <property type="molecule type" value="Genomic_DNA"/>
</dbReference>
<organism evidence="18 19">
    <name type="scientific">Nocardioides pocheonensis</name>
    <dbReference type="NCBI Taxonomy" id="661485"/>
    <lineage>
        <taxon>Bacteria</taxon>
        <taxon>Bacillati</taxon>
        <taxon>Actinomycetota</taxon>
        <taxon>Actinomycetes</taxon>
        <taxon>Propionibacteriales</taxon>
        <taxon>Nocardioidaceae</taxon>
        <taxon>Nocardioides</taxon>
    </lineage>
</organism>
<keyword evidence="8 15" id="KW-0547">Nucleotide-binding</keyword>
<dbReference type="CDD" id="cd07961">
    <property type="entry name" value="Anticodon_Ia_Ile_ABEc"/>
    <property type="match status" value="1"/>
</dbReference>
<keyword evidence="11 15" id="KW-0648">Protein biosynthesis</keyword>
<comment type="similarity">
    <text evidence="3 15">Belongs to the class-I aminoacyl-tRNA synthetase family. IleS type 2 subfamily.</text>
</comment>
<dbReference type="FunFam" id="3.40.50.620:FF:000075">
    <property type="entry name" value="Isoleucine--tRNA ligase"/>
    <property type="match status" value="1"/>
</dbReference>
<evidence type="ECO:0000259" key="17">
    <source>
        <dbReference type="Pfam" id="PF08264"/>
    </source>
</evidence>
<keyword evidence="6 15" id="KW-0436">Ligase</keyword>
<evidence type="ECO:0000256" key="6">
    <source>
        <dbReference type="ARBA" id="ARBA00022598"/>
    </source>
</evidence>
<evidence type="ECO:0000256" key="13">
    <source>
        <dbReference type="ARBA" id="ARBA00025217"/>
    </source>
</evidence>
<dbReference type="Gene3D" id="1.10.730.10">
    <property type="entry name" value="Isoleucyl-tRNA Synthetase, Domain 1"/>
    <property type="match status" value="1"/>
</dbReference>
<evidence type="ECO:0000256" key="12">
    <source>
        <dbReference type="ARBA" id="ARBA00023146"/>
    </source>
</evidence>
<dbReference type="Gene3D" id="3.90.740.10">
    <property type="entry name" value="Valyl/Leucyl/Isoleucyl-tRNA synthetase, editing domain"/>
    <property type="match status" value="1"/>
</dbReference>
<dbReference type="InterPro" id="IPR013155">
    <property type="entry name" value="M/V/L/I-tRNA-synth_anticd-bd"/>
</dbReference>
<dbReference type="FunFam" id="3.40.50.620:FF:000063">
    <property type="entry name" value="Isoleucine--tRNA ligase"/>
    <property type="match status" value="1"/>
</dbReference>
<dbReference type="OrthoDB" id="9810365at2"/>
<comment type="function">
    <text evidence="13 15">Catalyzes the attachment of isoleucine to tRNA(Ile). As IleRS can inadvertently accommodate and process structurally similar amino acids such as valine, to avoid such errors it has two additional distinct tRNA(Ile)-dependent editing activities. One activity is designated as 'pretransfer' editing and involves the hydrolysis of activated Val-AMP. The other activity is designated 'posttransfer' editing and involves deacylation of mischarged Val-tRNA(Ile).</text>
</comment>
<evidence type="ECO:0000256" key="10">
    <source>
        <dbReference type="ARBA" id="ARBA00022840"/>
    </source>
</evidence>
<evidence type="ECO:0000256" key="9">
    <source>
        <dbReference type="ARBA" id="ARBA00022833"/>
    </source>
</evidence>
<protein>
    <recommendedName>
        <fullName evidence="15">Isoleucine--tRNA ligase</fullName>
        <ecNumber evidence="15">6.1.1.5</ecNumber>
    </recommendedName>
    <alternativeName>
        <fullName evidence="15">Isoleucyl-tRNA synthetase</fullName>
        <shortName evidence="15">IleRS</shortName>
    </alternativeName>
</protein>
<dbReference type="InterPro" id="IPR009008">
    <property type="entry name" value="Val/Leu/Ile-tRNA-synth_edit"/>
</dbReference>
<dbReference type="AlphaFoldDB" id="A0A3N0GUX9"/>
<evidence type="ECO:0000256" key="11">
    <source>
        <dbReference type="ARBA" id="ARBA00022917"/>
    </source>
</evidence>
<feature type="short sequence motif" description="'KMSKS' region" evidence="15">
    <location>
        <begin position="613"/>
        <end position="617"/>
    </location>
</feature>
<dbReference type="PRINTS" id="PR00984">
    <property type="entry name" value="TRNASYNTHILE"/>
</dbReference>
<sequence>MTQYNPVPPQVDLPALERDVLALWERQTTFARSVELTRDGEPWTFYEGPPTANGMPGTHHVEARVFKDVFPRFQTMRGRYVARKGGWDCHGLPVELAVEKELGFSGKADIEAFGVAEFNERCRESVLRHVDAFEQMTERMGYWVDTDDPYRTMDPSYVESVWWALQQIHRKGLLVEDYRVAPYCPRCGTGLSDHELAQGYETVTDPSVYVRFPLTSGPYAGATLLIWTTTPWTLVSNALVAVHPDFTYVTVTDGSETLVVAESLVDSVLGEGWTVEDRFQGADMVGWTYQRPFDLVDWPDHSEATQPRTTPSHRAQPHSVVTEEYVTAEDGTGLVHQAPAFGEDDFLSCRRNGVAMVNPIDGTGHFEAEVPLVGGQFFRHANTDLVADLQARGLLFRHQAYEHSYPHCWRCHTALLYYAQPSWYVRTTAVKDALLRENEQTNWFPETIKWGRYGDWLNNNIDWALSRSRYWGTPLPIWRCPEGHQTCVGSLAELSDLTGTDQSGLDPHRPFVDAVTFACPEEGCGATSTRVPEVIDAWFDSGSMPFAQWGYPHVEGSKERFETAYPADFICEAIDQTRGWFYTLMAIGTLVFDRSSYANVLCLGHILAEDGRKMSKHLGNILEPIPLMDEHGADAVRWFMACSGSPWVARRVGHASIQETVRKVLLTYWNSVAFQVLYARAAGWAPGRADAPPVTERPVLDRWLHAETARLVVEVTEAYERFDTQRIGTLLGQFVDDLSNWYVRRSRRRFWDGDPAALQTLHDALVALTQLMAPMVPFITERVWQDLVVPVTDGAPESVHLSAWPVADESAVDTDLSASVAIARRLVELGRAARAEAKVKIRQPLRRALVGTAAYGRLSDELRAEVADELNLGELEPLSAAGADLVDHTAKGNFRALGKRFAQETPKVAAAIAAADATALSAALAETGTATVTVDGNEVEVLADEVIVSERPREGWAVVNEQGETVALDLEVTPELRRAGLAREVIRLIQETRKNSGFDVSDRIALTWAAEGELAEAVAEHRELIAREVLATTMAEAESVDTLTVRDDELGFSFTLFRG</sequence>
<dbReference type="Pfam" id="PF08264">
    <property type="entry name" value="Anticodon_1"/>
    <property type="match status" value="1"/>
</dbReference>
<comment type="domain">
    <text evidence="15">IleRS has two distinct active sites: one for aminoacylation and one for editing. The misactivated valine is translocated from the active site to the editing site, which sterically excludes the correctly activated isoleucine. The single editing site contains two valyl binding pockets, one specific for each substrate (Val-AMP or Val-tRNA(Ile)).</text>
</comment>
<dbReference type="NCBIfam" id="TIGR00392">
    <property type="entry name" value="ileS"/>
    <property type="match status" value="1"/>
</dbReference>
<keyword evidence="10 15" id="KW-0067">ATP-binding</keyword>
<reference evidence="18 19" key="1">
    <citation type="submission" date="2018-11" db="EMBL/GenBank/DDBJ databases">
        <authorList>
            <person name="Li F."/>
        </authorList>
    </citation>
    <scope>NUCLEOTIDE SEQUENCE [LARGE SCALE GENOMIC DNA]</scope>
    <source>
        <strain evidence="18 19">Gsoil 818</strain>
    </source>
</reference>
<keyword evidence="5 15" id="KW-0963">Cytoplasm</keyword>
<dbReference type="InterPro" id="IPR002300">
    <property type="entry name" value="aa-tRNA-synth_Ia"/>
</dbReference>
<dbReference type="InterPro" id="IPR014729">
    <property type="entry name" value="Rossmann-like_a/b/a_fold"/>
</dbReference>
<dbReference type="SUPFAM" id="SSF50677">
    <property type="entry name" value="ValRS/IleRS/LeuRS editing domain"/>
    <property type="match status" value="1"/>
</dbReference>
<feature type="domain" description="Aminoacyl-tRNA synthetase class Ia" evidence="16">
    <location>
        <begin position="20"/>
        <end position="643"/>
    </location>
</feature>
<dbReference type="SUPFAM" id="SSF47323">
    <property type="entry name" value="Anticodon-binding domain of a subclass of class I aminoacyl-tRNA synthetases"/>
    <property type="match status" value="1"/>
</dbReference>
<dbReference type="GO" id="GO:0002161">
    <property type="term" value="F:aminoacyl-tRNA deacylase activity"/>
    <property type="evidence" value="ECO:0007669"/>
    <property type="project" value="InterPro"/>
</dbReference>
<comment type="subunit">
    <text evidence="4 15">Monomer.</text>
</comment>
<dbReference type="Gene3D" id="3.30.720.200">
    <property type="match status" value="1"/>
</dbReference>
<dbReference type="HAMAP" id="MF_02003">
    <property type="entry name" value="Ile_tRNA_synth_type2"/>
    <property type="match status" value="1"/>
</dbReference>
<dbReference type="InterPro" id="IPR023586">
    <property type="entry name" value="Ile-tRNA-ligase_type2"/>
</dbReference>
<dbReference type="GO" id="GO:0000049">
    <property type="term" value="F:tRNA binding"/>
    <property type="evidence" value="ECO:0007669"/>
    <property type="project" value="InterPro"/>
</dbReference>
<keyword evidence="7 15" id="KW-0479">Metal-binding</keyword>
<dbReference type="RefSeq" id="WP_123222222.1">
    <property type="nucleotide sequence ID" value="NZ_RJSF01000019.1"/>
</dbReference>
<comment type="subcellular location">
    <subcellularLocation>
        <location evidence="2 15">Cytoplasm</location>
    </subcellularLocation>
</comment>
<dbReference type="EC" id="6.1.1.5" evidence="15"/>
<dbReference type="PANTHER" id="PTHR42780:SF1">
    <property type="entry name" value="ISOLEUCINE--TRNA LIGASE, CYTOPLASMIC"/>
    <property type="match status" value="1"/>
</dbReference>